<sequence length="175" mass="19068">MLFKTISLGVLISFISFQSFAVDGYKGVKFGADVNSVLAAKWCNFQKYKGSGIKGLQSYYCENFKFSGSDTLAMAIFLDGKFERIAISLNSGIAPLTAALEKKYGKPSSTTTPEEGQKVMAQGGSLYIRYDKDTVLLVGTRDISSGQDMSQLIYSSADYDKKLANLQAQNLEGDL</sequence>
<comment type="caution">
    <text evidence="2">The sequence shown here is derived from an EMBL/GenBank/DDBJ whole genome shotgun (WGS) entry which is preliminary data.</text>
</comment>
<dbReference type="RefSeq" id="WP_047935291.1">
    <property type="nucleotide sequence ID" value="NZ_JAQNDH010000006.1"/>
</dbReference>
<gene>
    <name evidence="2" type="ORF">PIK62_07385</name>
</gene>
<reference evidence="2 3" key="1">
    <citation type="submission" date="2023-01" db="EMBL/GenBank/DDBJ databases">
        <authorList>
            <person name="Dale J."/>
        </authorList>
    </citation>
    <scope>NUCLEOTIDE SEQUENCE [LARGE SCALE GENOMIC DNA]</scope>
    <source>
        <strain evidence="2 3">2022EL-01098</strain>
    </source>
</reference>
<accession>A0ABT5CLP9</accession>
<evidence type="ECO:0000256" key="1">
    <source>
        <dbReference type="SAM" id="SignalP"/>
    </source>
</evidence>
<keyword evidence="3" id="KW-1185">Reference proteome</keyword>
<keyword evidence="1" id="KW-0732">Signal</keyword>
<evidence type="ECO:0000313" key="3">
    <source>
        <dbReference type="Proteomes" id="UP001221816"/>
    </source>
</evidence>
<evidence type="ECO:0008006" key="4">
    <source>
        <dbReference type="Google" id="ProtNLM"/>
    </source>
</evidence>
<dbReference type="Proteomes" id="UP001221816">
    <property type="component" value="Unassembled WGS sequence"/>
</dbReference>
<proteinExistence type="predicted"/>
<protein>
    <recommendedName>
        <fullName evidence="4">Periplasmic protein</fullName>
    </recommendedName>
</protein>
<name>A0ABT5CLP9_9ENTR</name>
<organism evidence="2 3">
    <name type="scientific">Klebsiella pasteurii</name>
    <dbReference type="NCBI Taxonomy" id="2587529"/>
    <lineage>
        <taxon>Bacteria</taxon>
        <taxon>Pseudomonadati</taxon>
        <taxon>Pseudomonadota</taxon>
        <taxon>Gammaproteobacteria</taxon>
        <taxon>Enterobacterales</taxon>
        <taxon>Enterobacteriaceae</taxon>
        <taxon>Klebsiella/Raoultella group</taxon>
        <taxon>Klebsiella</taxon>
    </lineage>
</organism>
<evidence type="ECO:0000313" key="2">
    <source>
        <dbReference type="EMBL" id="MDC0692469.1"/>
    </source>
</evidence>
<feature type="signal peptide" evidence="1">
    <location>
        <begin position="1"/>
        <end position="21"/>
    </location>
</feature>
<feature type="chain" id="PRO_5045407282" description="Periplasmic protein" evidence="1">
    <location>
        <begin position="22"/>
        <end position="175"/>
    </location>
</feature>
<dbReference type="EMBL" id="JAQNDI010000003">
    <property type="protein sequence ID" value="MDC0692469.1"/>
    <property type="molecule type" value="Genomic_DNA"/>
</dbReference>